<evidence type="ECO:0000256" key="1">
    <source>
        <dbReference type="ARBA" id="ARBA00022801"/>
    </source>
</evidence>
<keyword evidence="1" id="KW-0378">Hydrolase</keyword>
<dbReference type="PANTHER" id="PTHR43736">
    <property type="entry name" value="ADP-RIBOSE PYROPHOSPHATASE"/>
    <property type="match status" value="1"/>
</dbReference>
<dbReference type="PROSITE" id="PS00893">
    <property type="entry name" value="NUDIX_BOX"/>
    <property type="match status" value="1"/>
</dbReference>
<dbReference type="PANTHER" id="PTHR43736:SF1">
    <property type="entry name" value="DIHYDRONEOPTERIN TRIPHOSPHATE DIPHOSPHATASE"/>
    <property type="match status" value="1"/>
</dbReference>
<dbReference type="InterPro" id="IPR000086">
    <property type="entry name" value="NUDIX_hydrolase_dom"/>
</dbReference>
<proteinExistence type="predicted"/>
<dbReference type="InterPro" id="IPR020476">
    <property type="entry name" value="Nudix_hydrolase"/>
</dbReference>
<gene>
    <name evidence="3" type="ORF">METZ01_LOCUS286958</name>
</gene>
<dbReference type="Gene3D" id="3.90.79.10">
    <property type="entry name" value="Nucleoside Triphosphate Pyrophosphohydrolase"/>
    <property type="match status" value="1"/>
</dbReference>
<dbReference type="SUPFAM" id="SSF55811">
    <property type="entry name" value="Nudix"/>
    <property type="match status" value="1"/>
</dbReference>
<dbReference type="Pfam" id="PF00293">
    <property type="entry name" value="NUDIX"/>
    <property type="match status" value="1"/>
</dbReference>
<reference evidence="3" key="1">
    <citation type="submission" date="2018-05" db="EMBL/GenBank/DDBJ databases">
        <authorList>
            <person name="Lanie J.A."/>
            <person name="Ng W.-L."/>
            <person name="Kazmierczak K.M."/>
            <person name="Andrzejewski T.M."/>
            <person name="Davidsen T.M."/>
            <person name="Wayne K.J."/>
            <person name="Tettelin H."/>
            <person name="Glass J.I."/>
            <person name="Rusch D."/>
            <person name="Podicherti R."/>
            <person name="Tsui H.-C.T."/>
            <person name="Winkler M.E."/>
        </authorList>
    </citation>
    <scope>NUCLEOTIDE SEQUENCE</scope>
</reference>
<dbReference type="CDD" id="cd18873">
    <property type="entry name" value="NUDIX_NadM_like"/>
    <property type="match status" value="1"/>
</dbReference>
<dbReference type="EMBL" id="UINC01086027">
    <property type="protein sequence ID" value="SVC34104.1"/>
    <property type="molecule type" value="Genomic_DNA"/>
</dbReference>
<dbReference type="GO" id="GO:0016787">
    <property type="term" value="F:hydrolase activity"/>
    <property type="evidence" value="ECO:0007669"/>
    <property type="project" value="UniProtKB-KW"/>
</dbReference>
<name>A0A382LB27_9ZZZZ</name>
<dbReference type="AlphaFoldDB" id="A0A382LB27"/>
<evidence type="ECO:0000259" key="2">
    <source>
        <dbReference type="PROSITE" id="PS51462"/>
    </source>
</evidence>
<dbReference type="InterPro" id="IPR020084">
    <property type="entry name" value="NUDIX_hydrolase_CS"/>
</dbReference>
<feature type="non-terminal residue" evidence="3">
    <location>
        <position position="52"/>
    </location>
</feature>
<dbReference type="InterPro" id="IPR015797">
    <property type="entry name" value="NUDIX_hydrolase-like_dom_sf"/>
</dbReference>
<sequence>MTVDKAELKVLLIRRGEEPFLHHWALPGGFVREDEDLDTAAIRELEEETGIT</sequence>
<dbReference type="PRINTS" id="PR00502">
    <property type="entry name" value="NUDIXFAMILY"/>
</dbReference>
<protein>
    <recommendedName>
        <fullName evidence="2">Nudix hydrolase domain-containing protein</fullName>
    </recommendedName>
</protein>
<organism evidence="3">
    <name type="scientific">marine metagenome</name>
    <dbReference type="NCBI Taxonomy" id="408172"/>
    <lineage>
        <taxon>unclassified sequences</taxon>
        <taxon>metagenomes</taxon>
        <taxon>ecological metagenomes</taxon>
    </lineage>
</organism>
<dbReference type="PROSITE" id="PS51462">
    <property type="entry name" value="NUDIX"/>
    <property type="match status" value="1"/>
</dbReference>
<evidence type="ECO:0000313" key="3">
    <source>
        <dbReference type="EMBL" id="SVC34104.1"/>
    </source>
</evidence>
<accession>A0A382LB27</accession>
<feature type="domain" description="Nudix hydrolase" evidence="2">
    <location>
        <begin position="1"/>
        <end position="52"/>
    </location>
</feature>